<proteinExistence type="predicted"/>
<dbReference type="Gene3D" id="1.10.3720.10">
    <property type="entry name" value="MetI-like"/>
    <property type="match status" value="1"/>
</dbReference>
<dbReference type="PANTHER" id="PTHR30177">
    <property type="entry name" value="GLYCINE BETAINE/L-PROLINE TRANSPORT SYSTEM PERMEASE PROTEIN PROW"/>
    <property type="match status" value="1"/>
</dbReference>
<keyword evidence="10" id="KW-1185">Reference proteome</keyword>
<feature type="transmembrane region" description="Helical" evidence="7">
    <location>
        <begin position="28"/>
        <end position="50"/>
    </location>
</feature>
<keyword evidence="2" id="KW-0813">Transport</keyword>
<evidence type="ECO:0000313" key="10">
    <source>
        <dbReference type="Proteomes" id="UP001157017"/>
    </source>
</evidence>
<organism evidence="9 10">
    <name type="scientific">Angustibacter aerolatus</name>
    <dbReference type="NCBI Taxonomy" id="1162965"/>
    <lineage>
        <taxon>Bacteria</taxon>
        <taxon>Bacillati</taxon>
        <taxon>Actinomycetota</taxon>
        <taxon>Actinomycetes</taxon>
        <taxon>Kineosporiales</taxon>
        <taxon>Kineosporiaceae</taxon>
    </lineage>
</organism>
<keyword evidence="4 7" id="KW-1133">Transmembrane helix</keyword>
<keyword evidence="3 7" id="KW-0812">Transmembrane</keyword>
<evidence type="ECO:0000256" key="4">
    <source>
        <dbReference type="ARBA" id="ARBA00022989"/>
    </source>
</evidence>
<dbReference type="CDD" id="cd06261">
    <property type="entry name" value="TM_PBP2"/>
    <property type="match status" value="1"/>
</dbReference>
<accession>A0ABQ6JHK4</accession>
<feature type="transmembrane region" description="Helical" evidence="7">
    <location>
        <begin position="89"/>
        <end position="110"/>
    </location>
</feature>
<comment type="subcellular location">
    <subcellularLocation>
        <location evidence="1">Membrane</location>
        <topology evidence="1">Multi-pass membrane protein</topology>
    </subcellularLocation>
</comment>
<feature type="transmembrane region" description="Helical" evidence="7">
    <location>
        <begin position="62"/>
        <end position="83"/>
    </location>
</feature>
<evidence type="ECO:0000313" key="9">
    <source>
        <dbReference type="EMBL" id="GMA87716.1"/>
    </source>
</evidence>
<evidence type="ECO:0000256" key="6">
    <source>
        <dbReference type="SAM" id="MobiDB-lite"/>
    </source>
</evidence>
<dbReference type="PANTHER" id="PTHR30177:SF33">
    <property type="entry name" value="POSSIBLE OSMOPROTECTANT (GLYCINE BETAINE_CARNITINE_CHOLINE_L-PROLINE) TRANSPORT INTEGRAL MEMBRANE PROTEIN ABC TRANSPORTER PROZ"/>
    <property type="match status" value="1"/>
</dbReference>
<name>A0ABQ6JHK4_9ACTN</name>
<evidence type="ECO:0000256" key="1">
    <source>
        <dbReference type="ARBA" id="ARBA00004141"/>
    </source>
</evidence>
<dbReference type="EMBL" id="BSUZ01000001">
    <property type="protein sequence ID" value="GMA87716.1"/>
    <property type="molecule type" value="Genomic_DNA"/>
</dbReference>
<dbReference type="SUPFAM" id="SSF161098">
    <property type="entry name" value="MetI-like"/>
    <property type="match status" value="1"/>
</dbReference>
<evidence type="ECO:0000256" key="7">
    <source>
        <dbReference type="SAM" id="Phobius"/>
    </source>
</evidence>
<feature type="region of interest" description="Disordered" evidence="6">
    <location>
        <begin position="145"/>
        <end position="179"/>
    </location>
</feature>
<evidence type="ECO:0000256" key="3">
    <source>
        <dbReference type="ARBA" id="ARBA00022692"/>
    </source>
</evidence>
<feature type="region of interest" description="Disordered" evidence="6">
    <location>
        <begin position="342"/>
        <end position="384"/>
    </location>
</feature>
<reference evidence="10" key="1">
    <citation type="journal article" date="2019" name="Int. J. Syst. Evol. Microbiol.">
        <title>The Global Catalogue of Microorganisms (GCM) 10K type strain sequencing project: providing services to taxonomists for standard genome sequencing and annotation.</title>
        <authorList>
            <consortium name="The Broad Institute Genomics Platform"/>
            <consortium name="The Broad Institute Genome Sequencing Center for Infectious Disease"/>
            <person name="Wu L."/>
            <person name="Ma J."/>
        </authorList>
    </citation>
    <scope>NUCLEOTIDE SEQUENCE [LARGE SCALE GENOMIC DNA]</scope>
    <source>
        <strain evidence="10">NBRC 108730</strain>
    </source>
</reference>
<feature type="compositionally biased region" description="Basic residues" evidence="6">
    <location>
        <begin position="156"/>
        <end position="179"/>
    </location>
</feature>
<protein>
    <recommendedName>
        <fullName evidence="8">ABC transmembrane type-1 domain-containing protein</fullName>
    </recommendedName>
</protein>
<evidence type="ECO:0000256" key="2">
    <source>
        <dbReference type="ARBA" id="ARBA00022448"/>
    </source>
</evidence>
<feature type="compositionally biased region" description="Low complexity" evidence="6">
    <location>
        <begin position="145"/>
        <end position="155"/>
    </location>
</feature>
<gene>
    <name evidence="9" type="ORF">GCM10025868_29660</name>
</gene>
<keyword evidence="5 7" id="KW-0472">Membrane</keyword>
<feature type="compositionally biased region" description="Basic and acidic residues" evidence="6">
    <location>
        <begin position="347"/>
        <end position="360"/>
    </location>
</feature>
<feature type="domain" description="ABC transmembrane type-1" evidence="8">
    <location>
        <begin position="44"/>
        <end position="137"/>
    </location>
</feature>
<dbReference type="InterPro" id="IPR051204">
    <property type="entry name" value="ABC_transp_perm/SBD"/>
</dbReference>
<evidence type="ECO:0000259" key="8">
    <source>
        <dbReference type="Pfam" id="PF00528"/>
    </source>
</evidence>
<sequence>MGDVIGWLSDGENWRGPSGAGVLLWEHVWYSVLALLLAFVLIAPLGLWLGHVGRGGALALNVGNIGRAVPTFALLVLLIIAPAPFGKNAFSVVTALFLFAIPPILTNAYVGVREVDRAAVDAARGMGMSGFQVLRRVEPAARRAAARAGPAARCGAGRRHRDHRRDRRRRRARRASSPRASRCRTSRCCSAGRCSSRCSRCSRRASSRWCSAPSGPRRHARRAVRQVGRAGRTQRLSVPRISVSGLRRLARAPLRTRARPTVARDTEGDTPMRTPIARTLRRTAVVGAGALLLSLTACGGDDAFGSGSGSSGSASGGATKTLVVGGPTFTEASILQNMYKPAARPGRLPDLHQGRRRAPDLHQGPRVGRDRHRARLPREHPRPA</sequence>
<dbReference type="InterPro" id="IPR000515">
    <property type="entry name" value="MetI-like"/>
</dbReference>
<dbReference type="Proteomes" id="UP001157017">
    <property type="component" value="Unassembled WGS sequence"/>
</dbReference>
<dbReference type="Pfam" id="PF00528">
    <property type="entry name" value="BPD_transp_1"/>
    <property type="match status" value="1"/>
</dbReference>
<comment type="caution">
    <text evidence="9">The sequence shown here is derived from an EMBL/GenBank/DDBJ whole genome shotgun (WGS) entry which is preliminary data.</text>
</comment>
<evidence type="ECO:0000256" key="5">
    <source>
        <dbReference type="ARBA" id="ARBA00023136"/>
    </source>
</evidence>
<dbReference type="InterPro" id="IPR035906">
    <property type="entry name" value="MetI-like_sf"/>
</dbReference>